<evidence type="ECO:0000313" key="12">
    <source>
        <dbReference type="EMBL" id="GEO02480.1"/>
    </source>
</evidence>
<comment type="similarity">
    <text evidence="3">Belongs to the peptidase M50B family.</text>
</comment>
<keyword evidence="9 10" id="KW-0472">Membrane</keyword>
<evidence type="ECO:0000256" key="7">
    <source>
        <dbReference type="ARBA" id="ARBA00022946"/>
    </source>
</evidence>
<dbReference type="EMBL" id="BJYS01000001">
    <property type="protein sequence ID" value="GEO02480.1"/>
    <property type="molecule type" value="Genomic_DNA"/>
</dbReference>
<dbReference type="GO" id="GO:0008233">
    <property type="term" value="F:peptidase activity"/>
    <property type="evidence" value="ECO:0007669"/>
    <property type="project" value="UniProtKB-KW"/>
</dbReference>
<evidence type="ECO:0000256" key="9">
    <source>
        <dbReference type="ARBA" id="ARBA00023136"/>
    </source>
</evidence>
<comment type="subcellular location">
    <subcellularLocation>
        <location evidence="2">Membrane</location>
        <topology evidence="2">Multi-pass membrane protein</topology>
    </subcellularLocation>
</comment>
<evidence type="ECO:0000259" key="11">
    <source>
        <dbReference type="Pfam" id="PF02163"/>
    </source>
</evidence>
<feature type="transmembrane region" description="Helical" evidence="10">
    <location>
        <begin position="325"/>
        <end position="346"/>
    </location>
</feature>
<feature type="transmembrane region" description="Helical" evidence="10">
    <location>
        <begin position="302"/>
        <end position="319"/>
    </location>
</feature>
<feature type="domain" description="Peptidase M50" evidence="11">
    <location>
        <begin position="60"/>
        <end position="246"/>
    </location>
</feature>
<comment type="cofactor">
    <cofactor evidence="1">
        <name>Zn(2+)</name>
        <dbReference type="ChEBI" id="CHEBI:29105"/>
    </cofactor>
</comment>
<keyword evidence="5 10" id="KW-0812">Transmembrane</keyword>
<keyword evidence="8 10" id="KW-1133">Transmembrane helix</keyword>
<dbReference type="Pfam" id="PF02163">
    <property type="entry name" value="Peptidase_M50"/>
    <property type="match status" value="1"/>
</dbReference>
<dbReference type="AlphaFoldDB" id="A0A512AS04"/>
<feature type="transmembrane region" description="Helical" evidence="10">
    <location>
        <begin position="250"/>
        <end position="271"/>
    </location>
</feature>
<evidence type="ECO:0000313" key="13">
    <source>
        <dbReference type="Proteomes" id="UP000321532"/>
    </source>
</evidence>
<evidence type="ECO:0000256" key="8">
    <source>
        <dbReference type="ARBA" id="ARBA00022989"/>
    </source>
</evidence>
<dbReference type="Proteomes" id="UP000321532">
    <property type="component" value="Unassembled WGS sequence"/>
</dbReference>
<evidence type="ECO:0000256" key="2">
    <source>
        <dbReference type="ARBA" id="ARBA00004141"/>
    </source>
</evidence>
<dbReference type="PANTHER" id="PTHR31412">
    <property type="entry name" value="ZINC METALLOPROTEASE EGY1"/>
    <property type="match status" value="1"/>
</dbReference>
<protein>
    <submittedName>
        <fullName evidence="12">Zinc protease</fullName>
    </submittedName>
</protein>
<feature type="transmembrane region" description="Helical" evidence="10">
    <location>
        <begin position="90"/>
        <end position="109"/>
    </location>
</feature>
<keyword evidence="4 12" id="KW-0645">Protease</keyword>
<feature type="transmembrane region" description="Helical" evidence="10">
    <location>
        <begin position="121"/>
        <end position="144"/>
    </location>
</feature>
<organism evidence="12 13">
    <name type="scientific">Adhaeribacter aerolatus</name>
    <dbReference type="NCBI Taxonomy" id="670289"/>
    <lineage>
        <taxon>Bacteria</taxon>
        <taxon>Pseudomonadati</taxon>
        <taxon>Bacteroidota</taxon>
        <taxon>Cytophagia</taxon>
        <taxon>Cytophagales</taxon>
        <taxon>Hymenobacteraceae</taxon>
        <taxon>Adhaeribacter</taxon>
    </lineage>
</organism>
<dbReference type="InterPro" id="IPR044838">
    <property type="entry name" value="EGY1-like"/>
</dbReference>
<evidence type="ECO:0000256" key="1">
    <source>
        <dbReference type="ARBA" id="ARBA00001947"/>
    </source>
</evidence>
<evidence type="ECO:0000256" key="3">
    <source>
        <dbReference type="ARBA" id="ARBA00007931"/>
    </source>
</evidence>
<reference evidence="12 13" key="1">
    <citation type="submission" date="2019-07" db="EMBL/GenBank/DDBJ databases">
        <title>Whole genome shotgun sequence of Adhaeribacter aerolatus NBRC 106133.</title>
        <authorList>
            <person name="Hosoyama A."/>
            <person name="Uohara A."/>
            <person name="Ohji S."/>
            <person name="Ichikawa N."/>
        </authorList>
    </citation>
    <scope>NUCLEOTIDE SEQUENCE [LARGE SCALE GENOMIC DNA]</scope>
    <source>
        <strain evidence="12 13">NBRC 106133</strain>
    </source>
</reference>
<feature type="transmembrane region" description="Helical" evidence="10">
    <location>
        <begin position="277"/>
        <end position="295"/>
    </location>
</feature>
<evidence type="ECO:0000256" key="6">
    <source>
        <dbReference type="ARBA" id="ARBA00022801"/>
    </source>
</evidence>
<dbReference type="CDD" id="cd06160">
    <property type="entry name" value="S2P-M50_like_2"/>
    <property type="match status" value="1"/>
</dbReference>
<keyword evidence="7" id="KW-0809">Transit peptide</keyword>
<comment type="caution">
    <text evidence="12">The sequence shown here is derived from an EMBL/GenBank/DDBJ whole genome shotgun (WGS) entry which is preliminary data.</text>
</comment>
<keyword evidence="6" id="KW-0378">Hydrolase</keyword>
<sequence length="379" mass="43600">MLYKKAKGYALHIFLFLLTLLTTTIAGAEWLYGRSIFGLNEEYSLVQGIDWQRLQGGLLFSLPFLFVLTCHEFGHYFTARYYKIRVTLPYYIPIWLGFTSTIGTMGAFIRIKDRIFSKKEFFDVGIAGPLAGFVVALPLLYYGFTHLPEPEYIFQIHPDYKQYGLDYPKYVYQNTLGTITLGDNLLFLFFENYVADPRLLPNQYEIIHYPLLFAGYLSLFFTALNLLPIGQLDGGHILYGLIGYRNFNRLSPVLFFVFIFYAGLGILSPYVPMETAQWLYPAYAFYLFLVFQRTVPHVKYAFMQMGVVMAVQFGLAWLFPDLHGYPGWLLFGLLLSRFLGIFHPPAPDERPLSTGRKVLGCVALLIFILCFSPTPLVIR</sequence>
<name>A0A512AS04_9BACT</name>
<evidence type="ECO:0000256" key="10">
    <source>
        <dbReference type="SAM" id="Phobius"/>
    </source>
</evidence>
<dbReference type="RefSeq" id="WP_146894522.1">
    <property type="nucleotide sequence ID" value="NZ_BJYS01000001.1"/>
</dbReference>
<dbReference type="PANTHER" id="PTHR31412:SF0">
    <property type="entry name" value="ZINC METALLOPROTEASE EGY1, CHLOROPLASTIC-RELATED"/>
    <property type="match status" value="1"/>
</dbReference>
<evidence type="ECO:0000256" key="4">
    <source>
        <dbReference type="ARBA" id="ARBA00022670"/>
    </source>
</evidence>
<accession>A0A512AS04</accession>
<dbReference type="OrthoDB" id="921763at2"/>
<gene>
    <name evidence="12" type="ORF">AAE02nite_01440</name>
</gene>
<feature type="transmembrane region" description="Helical" evidence="10">
    <location>
        <begin position="206"/>
        <end position="229"/>
    </location>
</feature>
<dbReference type="GO" id="GO:0006508">
    <property type="term" value="P:proteolysis"/>
    <property type="evidence" value="ECO:0007669"/>
    <property type="project" value="UniProtKB-KW"/>
</dbReference>
<dbReference type="GO" id="GO:0016020">
    <property type="term" value="C:membrane"/>
    <property type="evidence" value="ECO:0007669"/>
    <property type="project" value="UniProtKB-SubCell"/>
</dbReference>
<keyword evidence="13" id="KW-1185">Reference proteome</keyword>
<dbReference type="InterPro" id="IPR008915">
    <property type="entry name" value="Peptidase_M50"/>
</dbReference>
<proteinExistence type="inferred from homology"/>
<evidence type="ECO:0000256" key="5">
    <source>
        <dbReference type="ARBA" id="ARBA00022692"/>
    </source>
</evidence>
<feature type="transmembrane region" description="Helical" evidence="10">
    <location>
        <begin position="358"/>
        <end position="378"/>
    </location>
</feature>